<reference evidence="1 2" key="1">
    <citation type="journal article" date="2017" name="Elife">
        <title>Extensive horizontal gene transfer in cheese-associated bacteria.</title>
        <authorList>
            <person name="Bonham K.S."/>
            <person name="Wolfe B.E."/>
            <person name="Dutton R.J."/>
        </authorList>
    </citation>
    <scope>NUCLEOTIDE SEQUENCE [LARGE SCALE GENOMIC DNA]</scope>
    <source>
        <strain evidence="1 2">JB182</strain>
    </source>
</reference>
<dbReference type="EMBL" id="PNQX01000002">
    <property type="protein sequence ID" value="PMQ19285.1"/>
    <property type="molecule type" value="Genomic_DNA"/>
</dbReference>
<dbReference type="AlphaFoldDB" id="A0A2N7RZG6"/>
<dbReference type="RefSeq" id="WP_096257675.1">
    <property type="nucleotide sequence ID" value="NZ_JBQQGH010000044.1"/>
</dbReference>
<evidence type="ECO:0000313" key="2">
    <source>
        <dbReference type="Proteomes" id="UP000235739"/>
    </source>
</evidence>
<proteinExistence type="predicted"/>
<dbReference type="Proteomes" id="UP000235739">
    <property type="component" value="Unassembled WGS sequence"/>
</dbReference>
<organism evidence="1 2">
    <name type="scientific">Glutamicibacter arilaitensis</name>
    <dbReference type="NCBI Taxonomy" id="256701"/>
    <lineage>
        <taxon>Bacteria</taxon>
        <taxon>Bacillati</taxon>
        <taxon>Actinomycetota</taxon>
        <taxon>Actinomycetes</taxon>
        <taxon>Micrococcales</taxon>
        <taxon>Micrococcaceae</taxon>
        <taxon>Glutamicibacter</taxon>
    </lineage>
</organism>
<comment type="caution">
    <text evidence="1">The sequence shown here is derived from an EMBL/GenBank/DDBJ whole genome shotgun (WGS) entry which is preliminary data.</text>
</comment>
<evidence type="ECO:0008006" key="3">
    <source>
        <dbReference type="Google" id="ProtNLM"/>
    </source>
</evidence>
<accession>A0A2N7RZG6</accession>
<evidence type="ECO:0000313" key="1">
    <source>
        <dbReference type="EMBL" id="PMQ19285.1"/>
    </source>
</evidence>
<protein>
    <recommendedName>
        <fullName evidence="3">HK97 gp10 family phage protein</fullName>
    </recommendedName>
</protein>
<sequence length="82" mass="8465">MARKIKVKLKSAGARALLNDPAVASLLMSEGQKIANRAGPGYEAVAGTRGQTRARVFIGTETTEAAIDNARNATLLRALGGG</sequence>
<name>A0A2N7RZG6_9MICC</name>
<gene>
    <name evidence="1" type="ORF">CIK84_11280</name>
</gene>